<name>A0A3B0ZC12_9ZZZZ</name>
<evidence type="ECO:0008006" key="3">
    <source>
        <dbReference type="Google" id="ProtNLM"/>
    </source>
</evidence>
<dbReference type="InterPro" id="IPR021342">
    <property type="entry name" value="DUF2959"/>
</dbReference>
<evidence type="ECO:0000313" key="2">
    <source>
        <dbReference type="EMBL" id="VAW86520.1"/>
    </source>
</evidence>
<evidence type="ECO:0000256" key="1">
    <source>
        <dbReference type="SAM" id="Coils"/>
    </source>
</evidence>
<dbReference type="EMBL" id="UOFO01000094">
    <property type="protein sequence ID" value="VAW86520.1"/>
    <property type="molecule type" value="Genomic_DNA"/>
</dbReference>
<gene>
    <name evidence="2" type="ORF">MNBD_GAMMA16-2302</name>
</gene>
<organism evidence="2">
    <name type="scientific">hydrothermal vent metagenome</name>
    <dbReference type="NCBI Taxonomy" id="652676"/>
    <lineage>
        <taxon>unclassified sequences</taxon>
        <taxon>metagenomes</taxon>
        <taxon>ecological metagenomes</taxon>
    </lineage>
</organism>
<proteinExistence type="predicted"/>
<dbReference type="Pfam" id="PF11172">
    <property type="entry name" value="DUF2959"/>
    <property type="match status" value="1"/>
</dbReference>
<protein>
    <recommendedName>
        <fullName evidence="3">DUF2959 domain-containing protein</fullName>
    </recommendedName>
</protein>
<sequence length="222" mass="25319">MNNHNIKSVTSFSKVLLLLCGIALLTGCSTTYYSVWEKMGKHKRDLLRDHVESAREEQADAQEQFKSALQRLKELQNFDGGELEDTYEALKDDYDESVEHADDVKDRIETVDDIAHDLFGEWEEEIELISNARFKSDSKKKLRTTRKKYATLNRSMVKAVKSMEKVLTRFQDHVLYLKHNLNAQAIGGLDAEVVSIGKDVKKLISDMETSIAQADSFIATLE</sequence>
<dbReference type="PROSITE" id="PS51257">
    <property type="entry name" value="PROKAR_LIPOPROTEIN"/>
    <property type="match status" value="1"/>
</dbReference>
<accession>A0A3B0ZC12</accession>
<keyword evidence="1" id="KW-0175">Coiled coil</keyword>
<dbReference type="AlphaFoldDB" id="A0A3B0ZC12"/>
<feature type="coiled-coil region" evidence="1">
    <location>
        <begin position="44"/>
        <end position="71"/>
    </location>
</feature>
<reference evidence="2" key="1">
    <citation type="submission" date="2018-06" db="EMBL/GenBank/DDBJ databases">
        <authorList>
            <person name="Zhirakovskaya E."/>
        </authorList>
    </citation>
    <scope>NUCLEOTIDE SEQUENCE</scope>
</reference>